<comment type="caution">
    <text evidence="3">The sequence shown here is derived from an EMBL/GenBank/DDBJ whole genome shotgun (WGS) entry which is preliminary data.</text>
</comment>
<accession>A0AAV4IL89</accession>
<dbReference type="AlphaFoldDB" id="A0AAV4IL89"/>
<name>A0AAV4IL89_9GAST</name>
<protein>
    <submittedName>
        <fullName evidence="3">Uncharacterized protein</fullName>
    </submittedName>
</protein>
<keyword evidence="1" id="KW-0175">Coiled coil</keyword>
<evidence type="ECO:0000313" key="3">
    <source>
        <dbReference type="EMBL" id="GFS10845.1"/>
    </source>
</evidence>
<gene>
    <name evidence="3" type="ORF">ElyMa_004819700</name>
</gene>
<evidence type="ECO:0000313" key="4">
    <source>
        <dbReference type="Proteomes" id="UP000762676"/>
    </source>
</evidence>
<evidence type="ECO:0000256" key="1">
    <source>
        <dbReference type="SAM" id="Coils"/>
    </source>
</evidence>
<dbReference type="EMBL" id="BMAT01009641">
    <property type="protein sequence ID" value="GFS10845.1"/>
    <property type="molecule type" value="Genomic_DNA"/>
</dbReference>
<evidence type="ECO:0000256" key="2">
    <source>
        <dbReference type="SAM" id="MobiDB-lite"/>
    </source>
</evidence>
<proteinExistence type="predicted"/>
<organism evidence="3 4">
    <name type="scientific">Elysia marginata</name>
    <dbReference type="NCBI Taxonomy" id="1093978"/>
    <lineage>
        <taxon>Eukaryota</taxon>
        <taxon>Metazoa</taxon>
        <taxon>Spiralia</taxon>
        <taxon>Lophotrochozoa</taxon>
        <taxon>Mollusca</taxon>
        <taxon>Gastropoda</taxon>
        <taxon>Heterobranchia</taxon>
        <taxon>Euthyneura</taxon>
        <taxon>Panpulmonata</taxon>
        <taxon>Sacoglossa</taxon>
        <taxon>Placobranchoidea</taxon>
        <taxon>Plakobranchidae</taxon>
        <taxon>Elysia</taxon>
    </lineage>
</organism>
<feature type="region of interest" description="Disordered" evidence="2">
    <location>
        <begin position="66"/>
        <end position="91"/>
    </location>
</feature>
<feature type="coiled-coil region" evidence="1">
    <location>
        <begin position="122"/>
        <end position="160"/>
    </location>
</feature>
<sequence>MYLWLPHGLLQCHKISQIFAHLSSVERTIQLQELEPNTQILTSFTESQSAVQTTITKIVEISAERASVKTRGSKSRDKDGTHKSSRSSVSSRSSLTSITSAKLKIQAAAAALVVKARTFQLEEEKHQDLERLEAKQQRLKKHKERELQHLQIELELMAQQAMLKVYEEHEALLSDEAPLASTGSRSDVINTAQLTLVSQPSSYPSPRTSHIECFRSQSPLLNPWWRSLKRTIMCNCLEASCCTRLPKTRVCSCLPLICHLRTSKPQVISLRPAVFGHRDNILAVVRCPRTFCFQQSFPSFQSVCYTRESRTDQRFLSTAECC</sequence>
<keyword evidence="4" id="KW-1185">Reference proteome</keyword>
<dbReference type="Proteomes" id="UP000762676">
    <property type="component" value="Unassembled WGS sequence"/>
</dbReference>
<reference evidence="3 4" key="1">
    <citation type="journal article" date="2021" name="Elife">
        <title>Chloroplast acquisition without the gene transfer in kleptoplastic sea slugs, Plakobranchus ocellatus.</title>
        <authorList>
            <person name="Maeda T."/>
            <person name="Takahashi S."/>
            <person name="Yoshida T."/>
            <person name="Shimamura S."/>
            <person name="Takaki Y."/>
            <person name="Nagai Y."/>
            <person name="Toyoda A."/>
            <person name="Suzuki Y."/>
            <person name="Arimoto A."/>
            <person name="Ishii H."/>
            <person name="Satoh N."/>
            <person name="Nishiyama T."/>
            <person name="Hasebe M."/>
            <person name="Maruyama T."/>
            <person name="Minagawa J."/>
            <person name="Obokata J."/>
            <person name="Shigenobu S."/>
        </authorList>
    </citation>
    <scope>NUCLEOTIDE SEQUENCE [LARGE SCALE GENOMIC DNA]</scope>
</reference>